<reference evidence="1 2" key="1">
    <citation type="submission" date="2019-07" db="EMBL/GenBank/DDBJ databases">
        <title>Novel species of Flavobacterium.</title>
        <authorList>
            <person name="Liu Q."/>
            <person name="Xin Y.-H."/>
        </authorList>
    </citation>
    <scope>NUCLEOTIDE SEQUENCE [LARGE SCALE GENOMIC DNA]</scope>
    <source>
        <strain evidence="1 2">LB3P56</strain>
    </source>
</reference>
<dbReference type="Proteomes" id="UP000318585">
    <property type="component" value="Unassembled WGS sequence"/>
</dbReference>
<proteinExistence type="predicted"/>
<dbReference type="AlphaFoldDB" id="A0A553C7E9"/>
<dbReference type="RefSeq" id="WP_144071910.1">
    <property type="nucleotide sequence ID" value="NZ_VJZR01000014.1"/>
</dbReference>
<dbReference type="InterPro" id="IPR026350">
    <property type="entry name" value="GxxExxY"/>
</dbReference>
<evidence type="ECO:0000313" key="1">
    <source>
        <dbReference type="EMBL" id="TRX16406.1"/>
    </source>
</evidence>
<dbReference type="Pfam" id="PF13366">
    <property type="entry name" value="PDDEXK_3"/>
    <property type="match status" value="1"/>
</dbReference>
<name>A0A553C7E9_9FLAO</name>
<protein>
    <submittedName>
        <fullName evidence="1">GxxExxY protein</fullName>
    </submittedName>
</protein>
<dbReference type="OrthoDB" id="9806869at2"/>
<keyword evidence="2" id="KW-1185">Reference proteome</keyword>
<evidence type="ECO:0000313" key="2">
    <source>
        <dbReference type="Proteomes" id="UP000318585"/>
    </source>
</evidence>
<dbReference type="NCBIfam" id="TIGR04256">
    <property type="entry name" value="GxxExxY"/>
    <property type="match status" value="1"/>
</dbReference>
<sequence>MEEYIYKDENYTIVGILFEVHKNLGKGFSEIVYKDAIEFELQQLNIPYQREKEFSVNYKDTTLKHKFYADFVVYDKIILEIKTVDCFNNSHYNQCLNYLKVSKNKLAILVNFNLVSLEYKRIISSKK</sequence>
<comment type="caution">
    <text evidence="1">The sequence shown here is derived from an EMBL/GenBank/DDBJ whole genome shotgun (WGS) entry which is preliminary data.</text>
</comment>
<organism evidence="1 2">
    <name type="scientific">Flavobacterium franklandianum</name>
    <dbReference type="NCBI Taxonomy" id="2594430"/>
    <lineage>
        <taxon>Bacteria</taxon>
        <taxon>Pseudomonadati</taxon>
        <taxon>Bacteroidota</taxon>
        <taxon>Flavobacteriia</taxon>
        <taxon>Flavobacteriales</taxon>
        <taxon>Flavobacteriaceae</taxon>
        <taxon>Flavobacterium</taxon>
    </lineage>
</organism>
<accession>A0A553C7E9</accession>
<gene>
    <name evidence="1" type="ORF">FNW17_13530</name>
</gene>
<dbReference type="EMBL" id="VJZR01000014">
    <property type="protein sequence ID" value="TRX16406.1"/>
    <property type="molecule type" value="Genomic_DNA"/>
</dbReference>